<dbReference type="EMBL" id="DRLD01000390">
    <property type="protein sequence ID" value="HED11777.1"/>
    <property type="molecule type" value="Genomic_DNA"/>
</dbReference>
<gene>
    <name evidence="3" type="ORF">ENJ10_13880</name>
</gene>
<keyword evidence="1" id="KW-1133">Transmembrane helix</keyword>
<feature type="domain" description="Aerotolerance regulator N-terminal" evidence="2">
    <location>
        <begin position="1"/>
        <end position="76"/>
    </location>
</feature>
<organism evidence="3">
    <name type="scientific">Caldithrix abyssi</name>
    <dbReference type="NCBI Taxonomy" id="187145"/>
    <lineage>
        <taxon>Bacteria</taxon>
        <taxon>Pseudomonadati</taxon>
        <taxon>Calditrichota</taxon>
        <taxon>Calditrichia</taxon>
        <taxon>Calditrichales</taxon>
        <taxon>Calditrichaceae</taxon>
        <taxon>Caldithrix</taxon>
    </lineage>
</organism>
<dbReference type="InterPro" id="IPR011933">
    <property type="entry name" value="Double_TM_dom"/>
</dbReference>
<evidence type="ECO:0000259" key="2">
    <source>
        <dbReference type="Pfam" id="PF07584"/>
    </source>
</evidence>
<feature type="transmembrane region" description="Helical" evidence="1">
    <location>
        <begin position="57"/>
        <end position="79"/>
    </location>
</feature>
<feature type="transmembrane region" description="Helical" evidence="1">
    <location>
        <begin position="633"/>
        <end position="652"/>
    </location>
</feature>
<protein>
    <recommendedName>
        <fullName evidence="2">Aerotolerance regulator N-terminal domain-containing protein</fullName>
    </recommendedName>
</protein>
<proteinExistence type="predicted"/>
<dbReference type="Gene3D" id="2.60.40.10">
    <property type="entry name" value="Immunoglobulins"/>
    <property type="match status" value="1"/>
</dbReference>
<feature type="transmembrane region" description="Helical" evidence="1">
    <location>
        <begin position="6"/>
        <end position="25"/>
    </location>
</feature>
<evidence type="ECO:0000256" key="1">
    <source>
        <dbReference type="SAM" id="Phobius"/>
    </source>
</evidence>
<accession>A0A7V1PWN2</accession>
<dbReference type="Proteomes" id="UP000886005">
    <property type="component" value="Unassembled WGS sequence"/>
</dbReference>
<dbReference type="Pfam" id="PF07584">
    <property type="entry name" value="BatA"/>
    <property type="match status" value="1"/>
</dbReference>
<dbReference type="InterPro" id="IPR013783">
    <property type="entry name" value="Ig-like_fold"/>
</dbReference>
<reference evidence="3" key="1">
    <citation type="journal article" date="2020" name="mSystems">
        <title>Genome- and Community-Level Interaction Insights into Carbon Utilization and Element Cycling Functions of Hydrothermarchaeota in Hydrothermal Sediment.</title>
        <authorList>
            <person name="Zhou Z."/>
            <person name="Liu Y."/>
            <person name="Xu W."/>
            <person name="Pan J."/>
            <person name="Luo Z.H."/>
            <person name="Li M."/>
        </authorList>
    </citation>
    <scope>NUCLEOTIDE SEQUENCE [LARGE SCALE GENOMIC DNA]</scope>
    <source>
        <strain evidence="3">HyVt-456</strain>
    </source>
</reference>
<keyword evidence="1" id="KW-0812">Transmembrane</keyword>
<dbReference type="PANTHER" id="PTHR37464">
    <property type="entry name" value="BLL2463 PROTEIN"/>
    <property type="match status" value="1"/>
</dbReference>
<dbReference type="AlphaFoldDB" id="A0A7V1PWN2"/>
<keyword evidence="1" id="KW-0472">Membrane</keyword>
<dbReference type="PANTHER" id="PTHR37464:SF1">
    <property type="entry name" value="BLL2463 PROTEIN"/>
    <property type="match status" value="1"/>
</dbReference>
<name>A0A7V1PWN2_CALAY</name>
<sequence length="660" mass="75908">MLTFINSFILPFLLAAFIPLLLHLLNRTRTRKFDFSAVHFLKSIEASRIKKVRLLQILLIVIRTLLIIALIMIFARLILATTRGDGNGQTTAVIILDDSYSMQSYHRGAPLFDRSVQAVQKMLSYFDENDRLFLLSGSRARLTPLHRGMDLSRLFRAGSGRFHWSALYPKIDSLFRAFPNSHEELYLFSDLRLAPYDSSRLQHKPRFFYFNPGGDQTNANLSIDSVSQTVRNAEAHQPWPFEVTVRNHARRDMAATIRLFEGDRLVNRRFAEVAAQQQAVLTLDYEPQTGGEHRLRFELDNDDLSLDNRYYYVLNIPEQLRVLYVYGRTDSMMQVAMDVLNGLPRLKIESVPLYRWQTMSNEAFDVLLFQAPAGLKTSDITKMRQFINRGRHLIFIPQDEDKSDAYNALFKKLNRRTPVESYVSLSGQGFMNLRLPAGALQASRRGQSKKQDVSYIPFRRYYKLRVTNPAPLLFENGAPFYMEDKNLTLFAADLNTQWGALPTESAFIPFLALQLLSRSRSPRPTGKVGHPLYFYPGTFSGTASWEIRLPNGQTRAARLQYQNEKWLVKTEHTEHPGFYTLMRNGRPLQSLAVNIDHRELIPPRAAMKGTALPDLSAESWQSLVLNRRRGMEFTLYFIILAIMLAFAEMMVIKKLEKGTP</sequence>
<dbReference type="NCBIfam" id="TIGR02226">
    <property type="entry name" value="two_anch"/>
    <property type="match status" value="1"/>
</dbReference>
<evidence type="ECO:0000313" key="3">
    <source>
        <dbReference type="EMBL" id="HED11777.1"/>
    </source>
</evidence>
<dbReference type="InterPro" id="IPR024163">
    <property type="entry name" value="Aerotolerance_reg_N"/>
</dbReference>
<comment type="caution">
    <text evidence="3">The sequence shown here is derived from an EMBL/GenBank/DDBJ whole genome shotgun (WGS) entry which is preliminary data.</text>
</comment>